<dbReference type="SUPFAM" id="SSF57716">
    <property type="entry name" value="Glucocorticoid receptor-like (DNA-binding domain)"/>
    <property type="match status" value="2"/>
</dbReference>
<dbReference type="PRINTS" id="PR00619">
    <property type="entry name" value="GATAZNFINGER"/>
</dbReference>
<dbReference type="InterPro" id="IPR013088">
    <property type="entry name" value="Znf_NHR/GATA"/>
</dbReference>
<feature type="compositionally biased region" description="Low complexity" evidence="10">
    <location>
        <begin position="311"/>
        <end position="323"/>
    </location>
</feature>
<keyword evidence="5" id="KW-0805">Transcription regulation</keyword>
<evidence type="ECO:0000256" key="10">
    <source>
        <dbReference type="SAM" id="MobiDB-lite"/>
    </source>
</evidence>
<evidence type="ECO:0000313" key="12">
    <source>
        <dbReference type="EMBL" id="KAK3850107.1"/>
    </source>
</evidence>
<keyword evidence="6" id="KW-0238">DNA-binding</keyword>
<dbReference type="GO" id="GO:0000981">
    <property type="term" value="F:DNA-binding transcription factor activity, RNA polymerase II-specific"/>
    <property type="evidence" value="ECO:0007669"/>
    <property type="project" value="TreeGrafter"/>
</dbReference>
<feature type="region of interest" description="Disordered" evidence="10">
    <location>
        <begin position="126"/>
        <end position="184"/>
    </location>
</feature>
<dbReference type="GO" id="GO:0000978">
    <property type="term" value="F:RNA polymerase II cis-regulatory region sequence-specific DNA binding"/>
    <property type="evidence" value="ECO:0007669"/>
    <property type="project" value="TreeGrafter"/>
</dbReference>
<keyword evidence="3 9" id="KW-0863">Zinc-finger</keyword>
<evidence type="ECO:0000256" key="6">
    <source>
        <dbReference type="ARBA" id="ARBA00023125"/>
    </source>
</evidence>
<evidence type="ECO:0000259" key="11">
    <source>
        <dbReference type="PROSITE" id="PS50114"/>
    </source>
</evidence>
<reference evidence="12" key="1">
    <citation type="submission" date="2023-10" db="EMBL/GenBank/DDBJ databases">
        <title>Genome assemblies of two species of porcelain crab, Petrolisthes cinctipes and Petrolisthes manimaculis (Anomura: Porcellanidae).</title>
        <authorList>
            <person name="Angst P."/>
        </authorList>
    </citation>
    <scope>NUCLEOTIDE SEQUENCE</scope>
    <source>
        <strain evidence="12">PB745_01</strain>
        <tissue evidence="12">Gill</tissue>
    </source>
</reference>
<dbReference type="GO" id="GO:0005634">
    <property type="term" value="C:nucleus"/>
    <property type="evidence" value="ECO:0007669"/>
    <property type="project" value="UniProtKB-SubCell"/>
</dbReference>
<name>A0AAE1EFB7_PETCI</name>
<proteinExistence type="predicted"/>
<dbReference type="GO" id="GO:0008270">
    <property type="term" value="F:zinc ion binding"/>
    <property type="evidence" value="ECO:0007669"/>
    <property type="project" value="UniProtKB-KW"/>
</dbReference>
<feature type="domain" description="GATA-type" evidence="11">
    <location>
        <begin position="26"/>
        <end position="82"/>
    </location>
</feature>
<dbReference type="Proteomes" id="UP001286313">
    <property type="component" value="Unassembled WGS sequence"/>
</dbReference>
<dbReference type="CDD" id="cd00202">
    <property type="entry name" value="ZnF_GATA"/>
    <property type="match status" value="2"/>
</dbReference>
<dbReference type="Gene3D" id="3.30.50.10">
    <property type="entry name" value="Erythroid Transcription Factor GATA-1, subunit A"/>
    <property type="match status" value="2"/>
</dbReference>
<feature type="domain" description="GATA-type" evidence="11">
    <location>
        <begin position="82"/>
        <end position="135"/>
    </location>
</feature>
<dbReference type="Pfam" id="PF00320">
    <property type="entry name" value="GATA"/>
    <property type="match status" value="2"/>
</dbReference>
<dbReference type="PROSITE" id="PS50114">
    <property type="entry name" value="GATA_ZN_FINGER_2"/>
    <property type="match status" value="2"/>
</dbReference>
<evidence type="ECO:0000256" key="3">
    <source>
        <dbReference type="ARBA" id="ARBA00022771"/>
    </source>
</evidence>
<sequence>MCMCVCSVVEGVGVGGLGGLRDNNGWGECRECVNCGVSQTPLWRRDAATGHYLCNACALYTRTNGINRPPGKVPARRITGTRRQHQMCTNCHTTVTSLWRRNSQGDPVCNACGLYYKLHNVNRPITMKKESIQTRKRKPKNSNDKKSSSSSSSNSSSTAATTSSSSSAGDHTNTTTSSSSSSIIIPTSATSTTSSLSSLNTSSSSSPTYASSAITSVSKYHSSVKAEPFGTYSSIYGSPCGQQVSPIVSSASLLSSAALPSLLPSYPIQSLKYDVKHDVKYDVKDEPSSPGAAATATVACVGGGLADLASLPPHSHHTSASTSRGVSLSNVMPSSTPQLPSMVASVPHMSSGSSIASPSPMMLSHIVSPGTLVHSSPQPSPHHHPLEHLTWKSK</sequence>
<evidence type="ECO:0000256" key="5">
    <source>
        <dbReference type="ARBA" id="ARBA00023015"/>
    </source>
</evidence>
<dbReference type="FunFam" id="3.30.50.10:FF:000032">
    <property type="entry name" value="Transcription factor GATA-3"/>
    <property type="match status" value="1"/>
</dbReference>
<keyword evidence="2" id="KW-0479">Metal-binding</keyword>
<protein>
    <recommendedName>
        <fullName evidence="11">GATA-type domain-containing protein</fullName>
    </recommendedName>
</protein>
<dbReference type="GO" id="GO:0045944">
    <property type="term" value="P:positive regulation of transcription by RNA polymerase II"/>
    <property type="evidence" value="ECO:0007669"/>
    <property type="project" value="TreeGrafter"/>
</dbReference>
<feature type="compositionally biased region" description="Basic and acidic residues" evidence="10">
    <location>
        <begin position="384"/>
        <end position="394"/>
    </location>
</feature>
<dbReference type="SMART" id="SM00401">
    <property type="entry name" value="ZnF_GATA"/>
    <property type="match status" value="2"/>
</dbReference>
<feature type="region of interest" description="Disordered" evidence="10">
    <location>
        <begin position="369"/>
        <end position="394"/>
    </location>
</feature>
<keyword evidence="7" id="KW-0804">Transcription</keyword>
<keyword evidence="13" id="KW-1185">Reference proteome</keyword>
<dbReference type="PROSITE" id="PS00344">
    <property type="entry name" value="GATA_ZN_FINGER_1"/>
    <property type="match status" value="2"/>
</dbReference>
<keyword evidence="8" id="KW-0539">Nucleus</keyword>
<dbReference type="InterPro" id="IPR000679">
    <property type="entry name" value="Znf_GATA"/>
</dbReference>
<evidence type="ECO:0000256" key="7">
    <source>
        <dbReference type="ARBA" id="ARBA00023163"/>
    </source>
</evidence>
<organism evidence="12 13">
    <name type="scientific">Petrolisthes cinctipes</name>
    <name type="common">Flat porcelain crab</name>
    <dbReference type="NCBI Taxonomy" id="88211"/>
    <lineage>
        <taxon>Eukaryota</taxon>
        <taxon>Metazoa</taxon>
        <taxon>Ecdysozoa</taxon>
        <taxon>Arthropoda</taxon>
        <taxon>Crustacea</taxon>
        <taxon>Multicrustacea</taxon>
        <taxon>Malacostraca</taxon>
        <taxon>Eumalacostraca</taxon>
        <taxon>Eucarida</taxon>
        <taxon>Decapoda</taxon>
        <taxon>Pleocyemata</taxon>
        <taxon>Anomura</taxon>
        <taxon>Galatheoidea</taxon>
        <taxon>Porcellanidae</taxon>
        <taxon>Petrolisthes</taxon>
    </lineage>
</organism>
<dbReference type="PANTHER" id="PTHR10071">
    <property type="entry name" value="TRANSCRIPTION FACTOR GATA FAMILY MEMBER"/>
    <property type="match status" value="1"/>
</dbReference>
<gene>
    <name evidence="12" type="ORF">Pcinc_043164</name>
</gene>
<evidence type="ECO:0000256" key="4">
    <source>
        <dbReference type="ARBA" id="ARBA00022833"/>
    </source>
</evidence>
<evidence type="ECO:0000256" key="1">
    <source>
        <dbReference type="ARBA" id="ARBA00004123"/>
    </source>
</evidence>
<accession>A0AAE1EFB7</accession>
<evidence type="ECO:0000256" key="8">
    <source>
        <dbReference type="ARBA" id="ARBA00023242"/>
    </source>
</evidence>
<feature type="region of interest" description="Disordered" evidence="10">
    <location>
        <begin position="311"/>
        <end position="334"/>
    </location>
</feature>
<evidence type="ECO:0000313" key="13">
    <source>
        <dbReference type="Proteomes" id="UP001286313"/>
    </source>
</evidence>
<dbReference type="GO" id="GO:0045165">
    <property type="term" value="P:cell fate commitment"/>
    <property type="evidence" value="ECO:0007669"/>
    <property type="project" value="TreeGrafter"/>
</dbReference>
<keyword evidence="4" id="KW-0862">Zinc</keyword>
<dbReference type="EMBL" id="JAWQEG010008537">
    <property type="protein sequence ID" value="KAK3850107.1"/>
    <property type="molecule type" value="Genomic_DNA"/>
</dbReference>
<comment type="subcellular location">
    <subcellularLocation>
        <location evidence="1">Nucleus</location>
    </subcellularLocation>
</comment>
<dbReference type="PANTHER" id="PTHR10071:SF281">
    <property type="entry name" value="BOX A-BINDING FACTOR-RELATED"/>
    <property type="match status" value="1"/>
</dbReference>
<evidence type="ECO:0000256" key="9">
    <source>
        <dbReference type="PROSITE-ProRule" id="PRU00094"/>
    </source>
</evidence>
<dbReference type="GO" id="GO:0000122">
    <property type="term" value="P:negative regulation of transcription by RNA polymerase II"/>
    <property type="evidence" value="ECO:0007669"/>
    <property type="project" value="TreeGrafter"/>
</dbReference>
<feature type="compositionally biased region" description="Low complexity" evidence="10">
    <location>
        <begin position="148"/>
        <end position="184"/>
    </location>
</feature>
<feature type="compositionally biased region" description="Polar residues" evidence="10">
    <location>
        <begin position="324"/>
        <end position="334"/>
    </location>
</feature>
<comment type="caution">
    <text evidence="12">The sequence shown here is derived from an EMBL/GenBank/DDBJ whole genome shotgun (WGS) entry which is preliminary data.</text>
</comment>
<dbReference type="AlphaFoldDB" id="A0AAE1EFB7"/>
<evidence type="ECO:0000256" key="2">
    <source>
        <dbReference type="ARBA" id="ARBA00022723"/>
    </source>
</evidence>
<dbReference type="InterPro" id="IPR039355">
    <property type="entry name" value="Transcription_factor_GATA"/>
</dbReference>